<evidence type="ECO:0000313" key="2">
    <source>
        <dbReference type="EMBL" id="ETV73103.1"/>
    </source>
</evidence>
<dbReference type="EMBL" id="KI913150">
    <property type="protein sequence ID" value="ETV73103.1"/>
    <property type="molecule type" value="Genomic_DNA"/>
</dbReference>
<sequence length="104" mass="11326">MVKPDGSINLAVFGCGDFTEFVLYKYMNVGVSLSTLSGYRSSLKDYYTTQIVALPAGFTTNATAIYSKGFGVFVQARFRPAQSNQAATQAPPISITMQDEFDET</sequence>
<dbReference type="AlphaFoldDB" id="W4G2F9"/>
<feature type="region of interest" description="Disordered" evidence="1">
    <location>
        <begin position="85"/>
        <end position="104"/>
    </location>
</feature>
<accession>W4G2F9</accession>
<dbReference type="VEuPathDB" id="FungiDB:H257_11927"/>
<reference evidence="2" key="1">
    <citation type="submission" date="2013-12" db="EMBL/GenBank/DDBJ databases">
        <title>The Genome Sequence of Aphanomyces astaci APO3.</title>
        <authorList>
            <consortium name="The Broad Institute Genomics Platform"/>
            <person name="Russ C."/>
            <person name="Tyler B."/>
            <person name="van West P."/>
            <person name="Dieguez-Uribeondo J."/>
            <person name="Young S.K."/>
            <person name="Zeng Q."/>
            <person name="Gargeya S."/>
            <person name="Fitzgerald M."/>
            <person name="Abouelleil A."/>
            <person name="Alvarado L."/>
            <person name="Chapman S.B."/>
            <person name="Gainer-Dewar J."/>
            <person name="Goldberg J."/>
            <person name="Griggs A."/>
            <person name="Gujja S."/>
            <person name="Hansen M."/>
            <person name="Howarth C."/>
            <person name="Imamovic A."/>
            <person name="Ireland A."/>
            <person name="Larimer J."/>
            <person name="McCowan C."/>
            <person name="Murphy C."/>
            <person name="Pearson M."/>
            <person name="Poon T.W."/>
            <person name="Priest M."/>
            <person name="Roberts A."/>
            <person name="Saif S."/>
            <person name="Shea T."/>
            <person name="Sykes S."/>
            <person name="Wortman J."/>
            <person name="Nusbaum C."/>
            <person name="Birren B."/>
        </authorList>
    </citation>
    <scope>NUCLEOTIDE SEQUENCE [LARGE SCALE GENOMIC DNA]</scope>
    <source>
        <strain evidence="2">APO3</strain>
    </source>
</reference>
<evidence type="ECO:0000256" key="1">
    <source>
        <dbReference type="SAM" id="MobiDB-lite"/>
    </source>
</evidence>
<organism evidence="2">
    <name type="scientific">Aphanomyces astaci</name>
    <name type="common">Crayfish plague agent</name>
    <dbReference type="NCBI Taxonomy" id="112090"/>
    <lineage>
        <taxon>Eukaryota</taxon>
        <taxon>Sar</taxon>
        <taxon>Stramenopiles</taxon>
        <taxon>Oomycota</taxon>
        <taxon>Saprolegniomycetes</taxon>
        <taxon>Saprolegniales</taxon>
        <taxon>Verrucalvaceae</taxon>
        <taxon>Aphanomyces</taxon>
    </lineage>
</organism>
<dbReference type="GeneID" id="20813923"/>
<name>W4G2F9_APHAT</name>
<gene>
    <name evidence="2" type="ORF">H257_11927</name>
</gene>
<dbReference type="RefSeq" id="XP_009837308.1">
    <property type="nucleotide sequence ID" value="XM_009839006.1"/>
</dbReference>
<proteinExistence type="predicted"/>
<protein>
    <submittedName>
        <fullName evidence="2">Uncharacterized protein</fullName>
    </submittedName>
</protein>